<evidence type="ECO:0000259" key="6">
    <source>
        <dbReference type="PROSITE" id="PS50995"/>
    </source>
</evidence>
<dbReference type="InterPro" id="IPR000835">
    <property type="entry name" value="HTH_MarR-typ"/>
</dbReference>
<name>A0A166XKM6_9GAMM</name>
<dbReference type="SMART" id="SM00347">
    <property type="entry name" value="HTH_MARR"/>
    <property type="match status" value="1"/>
</dbReference>
<feature type="domain" description="HTH marR-type" evidence="6">
    <location>
        <begin position="11"/>
        <end position="141"/>
    </location>
</feature>
<dbReference type="GO" id="GO:0003700">
    <property type="term" value="F:DNA-binding transcription factor activity"/>
    <property type="evidence" value="ECO:0007669"/>
    <property type="project" value="InterPro"/>
</dbReference>
<dbReference type="EMBL" id="AUYB01000095">
    <property type="protein sequence ID" value="KZN40485.1"/>
    <property type="molecule type" value="Genomic_DNA"/>
</dbReference>
<keyword evidence="8" id="KW-1185">Reference proteome</keyword>
<comment type="caution">
    <text evidence="7">The sequence shown here is derived from an EMBL/GenBank/DDBJ whole genome shotgun (WGS) entry which is preliminary data.</text>
</comment>
<evidence type="ECO:0000256" key="5">
    <source>
        <dbReference type="ARBA" id="ARBA00023163"/>
    </source>
</evidence>
<dbReference type="GO" id="GO:0003677">
    <property type="term" value="F:DNA binding"/>
    <property type="evidence" value="ECO:0007669"/>
    <property type="project" value="UniProtKB-KW"/>
</dbReference>
<comment type="subcellular location">
    <subcellularLocation>
        <location evidence="1">Cytoplasm</location>
    </subcellularLocation>
</comment>
<dbReference type="RefSeq" id="WP_063358659.1">
    <property type="nucleotide sequence ID" value="NZ_AQHB01000030.1"/>
</dbReference>
<reference evidence="7 8" key="1">
    <citation type="submission" date="2013-07" db="EMBL/GenBank/DDBJ databases">
        <title>Comparative Genomic and Metabolomic Analysis of Twelve Strains of Pseudoalteromonas luteoviolacea.</title>
        <authorList>
            <person name="Vynne N.G."/>
            <person name="Mansson M."/>
            <person name="Gram L."/>
        </authorList>
    </citation>
    <scope>NUCLEOTIDE SEQUENCE [LARGE SCALE GENOMIC DNA]</scope>
    <source>
        <strain evidence="7 8">DSM 6061</strain>
    </source>
</reference>
<proteinExistence type="predicted"/>
<dbReference type="GO" id="GO:0006950">
    <property type="term" value="P:response to stress"/>
    <property type="evidence" value="ECO:0007669"/>
    <property type="project" value="TreeGrafter"/>
</dbReference>
<evidence type="ECO:0000256" key="2">
    <source>
        <dbReference type="ARBA" id="ARBA00022490"/>
    </source>
</evidence>
<dbReference type="InterPro" id="IPR055166">
    <property type="entry name" value="Transc_reg_Sar_Rot_HTH"/>
</dbReference>
<dbReference type="PATRIC" id="fig|1365250.3.peg.1620"/>
<dbReference type="InterPro" id="IPR036390">
    <property type="entry name" value="WH_DNA-bd_sf"/>
</dbReference>
<dbReference type="GO" id="GO:0005737">
    <property type="term" value="C:cytoplasm"/>
    <property type="evidence" value="ECO:0007669"/>
    <property type="project" value="UniProtKB-SubCell"/>
</dbReference>
<dbReference type="Proteomes" id="UP000076643">
    <property type="component" value="Unassembled WGS sequence"/>
</dbReference>
<sequence length="148" mass="17253">MSAKFPELNLDKQLCFSLYAASRQVTRLYQPLLKQHDLTYPQYIVLLILWQNDGLMVKDIGQKSQLKSNTLTPLLKRLEQNDLVTRKRAKEDERQCYIYLTDKGKALENECACIPMEMLGQTDMSMDKLFQLKTLLDEFLQLHENHGG</sequence>
<gene>
    <name evidence="7" type="ORF">N475_11950</name>
</gene>
<organism evidence="7 8">
    <name type="scientific">Pseudoalteromonas luteoviolacea DSM 6061</name>
    <dbReference type="NCBI Taxonomy" id="1365250"/>
    <lineage>
        <taxon>Bacteria</taxon>
        <taxon>Pseudomonadati</taxon>
        <taxon>Pseudomonadota</taxon>
        <taxon>Gammaproteobacteria</taxon>
        <taxon>Alteromonadales</taxon>
        <taxon>Pseudoalteromonadaceae</taxon>
        <taxon>Pseudoalteromonas</taxon>
    </lineage>
</organism>
<dbReference type="SUPFAM" id="SSF46785">
    <property type="entry name" value="Winged helix' DNA-binding domain"/>
    <property type="match status" value="1"/>
</dbReference>
<dbReference type="InterPro" id="IPR039422">
    <property type="entry name" value="MarR/SlyA-like"/>
</dbReference>
<keyword evidence="3" id="KW-0805">Transcription regulation</keyword>
<dbReference type="InterPro" id="IPR036388">
    <property type="entry name" value="WH-like_DNA-bd_sf"/>
</dbReference>
<keyword evidence="5" id="KW-0804">Transcription</keyword>
<dbReference type="PROSITE" id="PS50995">
    <property type="entry name" value="HTH_MARR_2"/>
    <property type="match status" value="1"/>
</dbReference>
<evidence type="ECO:0000313" key="7">
    <source>
        <dbReference type="EMBL" id="KZN40485.1"/>
    </source>
</evidence>
<dbReference type="Pfam" id="PF22381">
    <property type="entry name" value="Staph_reg_Sar_Rot"/>
    <property type="match status" value="1"/>
</dbReference>
<evidence type="ECO:0000256" key="1">
    <source>
        <dbReference type="ARBA" id="ARBA00004496"/>
    </source>
</evidence>
<evidence type="ECO:0000256" key="3">
    <source>
        <dbReference type="ARBA" id="ARBA00023015"/>
    </source>
</evidence>
<dbReference type="Gene3D" id="1.10.10.10">
    <property type="entry name" value="Winged helix-like DNA-binding domain superfamily/Winged helix DNA-binding domain"/>
    <property type="match status" value="1"/>
</dbReference>
<dbReference type="GeneID" id="57363554"/>
<evidence type="ECO:0000313" key="8">
    <source>
        <dbReference type="Proteomes" id="UP000076643"/>
    </source>
</evidence>
<keyword evidence="4" id="KW-0238">DNA-binding</keyword>
<keyword evidence="2" id="KW-0963">Cytoplasm</keyword>
<dbReference type="FunFam" id="1.10.10.10:FF:000163">
    <property type="entry name" value="MarR family transcriptional regulator"/>
    <property type="match status" value="1"/>
</dbReference>
<dbReference type="AlphaFoldDB" id="A0A166XKM6"/>
<protein>
    <recommendedName>
        <fullName evidence="6">HTH marR-type domain-containing protein</fullName>
    </recommendedName>
</protein>
<dbReference type="PANTHER" id="PTHR33164">
    <property type="entry name" value="TRANSCRIPTIONAL REGULATOR, MARR FAMILY"/>
    <property type="match status" value="1"/>
</dbReference>
<dbReference type="PANTHER" id="PTHR33164:SF5">
    <property type="entry name" value="ORGANIC HYDROPEROXIDE RESISTANCE TRANSCRIPTIONAL REGULATOR"/>
    <property type="match status" value="1"/>
</dbReference>
<accession>A0A166XKM6</accession>
<evidence type="ECO:0000256" key="4">
    <source>
        <dbReference type="ARBA" id="ARBA00023125"/>
    </source>
</evidence>